<sequence>MIFTFELMHTKEQPQLLNSNDNMNWHKAAKIKKILRNLGAREAWVYLANHEPTEPFSPSKRVNVLVRVYSPTKRRLDPLNLWPTVKPLEDGMTDAGLWIDDNHNVIEHHDFSYGGLSGTKAFKIEIEVVEV</sequence>
<dbReference type="EMBL" id="SDGZ01000014">
    <property type="protein sequence ID" value="TYC49719.1"/>
    <property type="molecule type" value="Genomic_DNA"/>
</dbReference>
<accession>A0A6C2C7Z7</accession>
<organism evidence="1 2">
    <name type="scientific">Weissella muntiaci</name>
    <dbReference type="NCBI Taxonomy" id="2508881"/>
    <lineage>
        <taxon>Bacteria</taxon>
        <taxon>Bacillati</taxon>
        <taxon>Bacillota</taxon>
        <taxon>Bacilli</taxon>
        <taxon>Lactobacillales</taxon>
        <taxon>Lactobacillaceae</taxon>
        <taxon>Weissella</taxon>
    </lineage>
</organism>
<dbReference type="InterPro" id="IPR036614">
    <property type="entry name" value="RusA-like_sf"/>
</dbReference>
<gene>
    <name evidence="1" type="ORF">ESZ50_05675</name>
</gene>
<dbReference type="GO" id="GO:0000287">
    <property type="term" value="F:magnesium ion binding"/>
    <property type="evidence" value="ECO:0007669"/>
    <property type="project" value="InterPro"/>
</dbReference>
<dbReference type="Gene3D" id="3.30.1330.70">
    <property type="entry name" value="Holliday junction resolvase RusA"/>
    <property type="match status" value="1"/>
</dbReference>
<dbReference type="GO" id="GO:0006281">
    <property type="term" value="P:DNA repair"/>
    <property type="evidence" value="ECO:0007669"/>
    <property type="project" value="InterPro"/>
</dbReference>
<keyword evidence="2" id="KW-1185">Reference proteome</keyword>
<proteinExistence type="predicted"/>
<evidence type="ECO:0000313" key="1">
    <source>
        <dbReference type="EMBL" id="TYC49719.1"/>
    </source>
</evidence>
<dbReference type="SUPFAM" id="SSF103084">
    <property type="entry name" value="Holliday junction resolvase RusA"/>
    <property type="match status" value="1"/>
</dbReference>
<evidence type="ECO:0000313" key="2">
    <source>
        <dbReference type="Proteomes" id="UP000371977"/>
    </source>
</evidence>
<dbReference type="AlphaFoldDB" id="A0A6C2C7Z7"/>
<name>A0A6C2C7Z7_9LACO</name>
<dbReference type="Proteomes" id="UP000371977">
    <property type="component" value="Unassembled WGS sequence"/>
</dbReference>
<protein>
    <submittedName>
        <fullName evidence="1">Uncharacterized protein</fullName>
    </submittedName>
</protein>
<reference evidence="1 2" key="1">
    <citation type="submission" date="2019-01" db="EMBL/GenBank/DDBJ databases">
        <title>Weissella sp. nov., a novel lactic acid bacterium isolated from animal feces.</title>
        <authorList>
            <person name="Wang L.-T."/>
        </authorList>
    </citation>
    <scope>NUCLEOTIDE SEQUENCE [LARGE SCALE GENOMIC DNA]</scope>
    <source>
        <strain evidence="1 2">8H-2</strain>
    </source>
</reference>
<dbReference type="GO" id="GO:0006310">
    <property type="term" value="P:DNA recombination"/>
    <property type="evidence" value="ECO:0007669"/>
    <property type="project" value="InterPro"/>
</dbReference>
<comment type="caution">
    <text evidence="1">The sequence shown here is derived from an EMBL/GenBank/DDBJ whole genome shotgun (WGS) entry which is preliminary data.</text>
</comment>
<dbReference type="OrthoDB" id="3237255at2"/>